<comment type="similarity">
    <text evidence="1">Belongs to the 'phage' integrase family.</text>
</comment>
<dbReference type="SUPFAM" id="SSF56349">
    <property type="entry name" value="DNA breaking-rejoining enzymes"/>
    <property type="match status" value="1"/>
</dbReference>
<evidence type="ECO:0000256" key="1">
    <source>
        <dbReference type="ARBA" id="ARBA00008857"/>
    </source>
</evidence>
<evidence type="ECO:0000259" key="5">
    <source>
        <dbReference type="PROSITE" id="PS51898"/>
    </source>
</evidence>
<keyword evidence="7" id="KW-1185">Reference proteome</keyword>
<dbReference type="InterPro" id="IPR050808">
    <property type="entry name" value="Phage_Integrase"/>
</dbReference>
<dbReference type="PANTHER" id="PTHR30629">
    <property type="entry name" value="PROPHAGE INTEGRASE"/>
    <property type="match status" value="1"/>
</dbReference>
<reference evidence="6 7" key="1">
    <citation type="submission" date="2017-03" db="EMBL/GenBank/DDBJ databases">
        <authorList>
            <person name="Afonso C.L."/>
            <person name="Miller P.J."/>
            <person name="Scott M.A."/>
            <person name="Spackman E."/>
            <person name="Goraichik I."/>
            <person name="Dimitrov K.M."/>
            <person name="Suarez D.L."/>
            <person name="Swayne D.E."/>
        </authorList>
    </citation>
    <scope>NUCLEOTIDE SEQUENCE [LARGE SCALE GENOMIC DNA]</scope>
    <source>
        <strain evidence="6">SB41UT1</strain>
    </source>
</reference>
<dbReference type="AlphaFoldDB" id="A0A1X7AJ07"/>
<dbReference type="Pfam" id="PF22022">
    <property type="entry name" value="Phage_int_M"/>
    <property type="match status" value="1"/>
</dbReference>
<dbReference type="InterPro" id="IPR011010">
    <property type="entry name" value="DNA_brk_join_enz"/>
</dbReference>
<evidence type="ECO:0000256" key="3">
    <source>
        <dbReference type="ARBA" id="ARBA00023125"/>
    </source>
</evidence>
<evidence type="ECO:0000256" key="2">
    <source>
        <dbReference type="ARBA" id="ARBA00022908"/>
    </source>
</evidence>
<evidence type="ECO:0000313" key="7">
    <source>
        <dbReference type="Proteomes" id="UP000196573"/>
    </source>
</evidence>
<gene>
    <name evidence="6" type="ORF">EHSB41UT_01862</name>
</gene>
<sequence length="432" mass="50000">MERRASGSIEAYYRYTYEKRDCLIKIGKYKQSKNGAGYSLAECRSKAAELATLRRECGGDLKAYLEEQAIARRQQEREKQRQETLAAQQGTLSDLCNSYIGSLKRKGKKSSYQVEKSLKLYVLTPFPELASAKARDITVEDVVNIIRRMIEAGITTTSNRLRSYLHAAFVYGMKADNDPLEQVTHGKRFYIQVNPVAAVPRQASFERVRERFLGHDEIRELWFGFSDALPNRSPVYLLLLRFMLATVGTRPEQLVQCRWSDFNEDLRTFTFIERKGKSGRERRRVMPLTQRALDILQELKPISGDFEWPFCVTGKAPLRTSSLGNRIQEYCIAKEEADEAEEKRERFTPKDIRRTATNLLIESRVPREQRFLLQSREDGSIESKHYDHSDRLPEKREALKRYDALLGKVLKGEEAKLVDLEEYRQATSNEQA</sequence>
<protein>
    <submittedName>
        <fullName evidence="6">Phage integrase family protein</fullName>
    </submittedName>
</protein>
<evidence type="ECO:0000256" key="4">
    <source>
        <dbReference type="ARBA" id="ARBA00023172"/>
    </source>
</evidence>
<accession>A0A1X7AJ07</accession>
<dbReference type="RefSeq" id="WP_165767207.1">
    <property type="nucleotide sequence ID" value="NZ_FWPT01000004.1"/>
</dbReference>
<dbReference type="InterPro" id="IPR002104">
    <property type="entry name" value="Integrase_catalytic"/>
</dbReference>
<feature type="domain" description="Tyr recombinase" evidence="5">
    <location>
        <begin position="208"/>
        <end position="400"/>
    </location>
</feature>
<dbReference type="EMBL" id="FWPT01000004">
    <property type="protein sequence ID" value="SMA45166.1"/>
    <property type="molecule type" value="Genomic_DNA"/>
</dbReference>
<dbReference type="Gene3D" id="1.10.443.10">
    <property type="entry name" value="Intergrase catalytic core"/>
    <property type="match status" value="1"/>
</dbReference>
<evidence type="ECO:0000313" key="6">
    <source>
        <dbReference type="EMBL" id="SMA45166.1"/>
    </source>
</evidence>
<dbReference type="PROSITE" id="PS51898">
    <property type="entry name" value="TYR_RECOMBINASE"/>
    <property type="match status" value="1"/>
</dbReference>
<dbReference type="Gene3D" id="1.10.150.130">
    <property type="match status" value="1"/>
</dbReference>
<dbReference type="Proteomes" id="UP000196573">
    <property type="component" value="Unassembled WGS sequence"/>
</dbReference>
<dbReference type="InterPro" id="IPR010998">
    <property type="entry name" value="Integrase_recombinase_N"/>
</dbReference>
<dbReference type="GO" id="GO:0003677">
    <property type="term" value="F:DNA binding"/>
    <property type="evidence" value="ECO:0007669"/>
    <property type="project" value="UniProtKB-KW"/>
</dbReference>
<proteinExistence type="inferred from homology"/>
<keyword evidence="3" id="KW-0238">DNA-binding</keyword>
<dbReference type="PANTHER" id="PTHR30629:SF2">
    <property type="entry name" value="PROPHAGE INTEGRASE INTS-RELATED"/>
    <property type="match status" value="1"/>
</dbReference>
<keyword evidence="2" id="KW-0229">DNA integration</keyword>
<dbReference type="InterPro" id="IPR053876">
    <property type="entry name" value="Phage_int_M"/>
</dbReference>
<keyword evidence="4" id="KW-0233">DNA recombination</keyword>
<name>A0A1X7AJ07_9GAMM</name>
<dbReference type="GO" id="GO:0006310">
    <property type="term" value="P:DNA recombination"/>
    <property type="evidence" value="ECO:0007669"/>
    <property type="project" value="UniProtKB-KW"/>
</dbReference>
<dbReference type="Pfam" id="PF00589">
    <property type="entry name" value="Phage_integrase"/>
    <property type="match status" value="1"/>
</dbReference>
<dbReference type="InterPro" id="IPR013762">
    <property type="entry name" value="Integrase-like_cat_sf"/>
</dbReference>
<organism evidence="6 7">
    <name type="scientific">Parendozoicomonas haliclonae</name>
    <dbReference type="NCBI Taxonomy" id="1960125"/>
    <lineage>
        <taxon>Bacteria</taxon>
        <taxon>Pseudomonadati</taxon>
        <taxon>Pseudomonadota</taxon>
        <taxon>Gammaproteobacteria</taxon>
        <taxon>Oceanospirillales</taxon>
        <taxon>Endozoicomonadaceae</taxon>
        <taxon>Parendozoicomonas</taxon>
    </lineage>
</organism>
<dbReference type="GO" id="GO:0015074">
    <property type="term" value="P:DNA integration"/>
    <property type="evidence" value="ECO:0007669"/>
    <property type="project" value="UniProtKB-KW"/>
</dbReference>